<feature type="compositionally biased region" description="Low complexity" evidence="2">
    <location>
        <begin position="243"/>
        <end position="261"/>
    </location>
</feature>
<evidence type="ECO:0008006" key="9">
    <source>
        <dbReference type="Google" id="ProtNLM"/>
    </source>
</evidence>
<dbReference type="Gene3D" id="3.30.1520.10">
    <property type="entry name" value="Phox-like domain"/>
    <property type="match status" value="1"/>
</dbReference>
<feature type="region of interest" description="Disordered" evidence="2">
    <location>
        <begin position="243"/>
        <end position="265"/>
    </location>
</feature>
<comment type="similarity">
    <text evidence="1">Belongs to the sorting nexin family.</text>
</comment>
<dbReference type="InterPro" id="IPR013937">
    <property type="entry name" value="Sorting_nexin_C"/>
</dbReference>
<accession>A0ABR1ALP1</accession>
<dbReference type="CDD" id="cd06873">
    <property type="entry name" value="PX_SNX13"/>
    <property type="match status" value="1"/>
</dbReference>
<dbReference type="EMBL" id="JAWJWF010000047">
    <property type="protein sequence ID" value="KAK6622210.1"/>
    <property type="molecule type" value="Genomic_DNA"/>
</dbReference>
<organism evidence="7 8">
    <name type="scientific">Polyplax serrata</name>
    <name type="common">Common mouse louse</name>
    <dbReference type="NCBI Taxonomy" id="468196"/>
    <lineage>
        <taxon>Eukaryota</taxon>
        <taxon>Metazoa</taxon>
        <taxon>Ecdysozoa</taxon>
        <taxon>Arthropoda</taxon>
        <taxon>Hexapoda</taxon>
        <taxon>Insecta</taxon>
        <taxon>Pterygota</taxon>
        <taxon>Neoptera</taxon>
        <taxon>Paraneoptera</taxon>
        <taxon>Psocodea</taxon>
        <taxon>Troctomorpha</taxon>
        <taxon>Phthiraptera</taxon>
        <taxon>Anoplura</taxon>
        <taxon>Polyplacidae</taxon>
        <taxon>Polyplax</taxon>
    </lineage>
</organism>
<dbReference type="SMART" id="SM00313">
    <property type="entry name" value="PXA"/>
    <property type="match status" value="1"/>
</dbReference>
<name>A0ABR1ALP1_POLSC</name>
<dbReference type="InterPro" id="IPR016137">
    <property type="entry name" value="RGS"/>
</dbReference>
<dbReference type="InterPro" id="IPR044926">
    <property type="entry name" value="RGS_subdomain_2"/>
</dbReference>
<dbReference type="InterPro" id="IPR037437">
    <property type="entry name" value="SNX13_PX"/>
</dbReference>
<dbReference type="Pfam" id="PF00787">
    <property type="entry name" value="PX"/>
    <property type="match status" value="1"/>
</dbReference>
<feature type="domain" description="PXA" evidence="6">
    <location>
        <begin position="96"/>
        <end position="365"/>
    </location>
</feature>
<sequence length="1036" mass="119125">MQPRIICWGVVMVAVCVSNIGFWWTFLGFLFLVIFVFGAILHLYVGSEEGTKKWQKRQELSMNESQDLFQSGLRKVTSACSKKRLLPKYDNRLTGSQVIDENLQDIIGYLIRDYIYVWYDRISDDEEFYYHIRNTGQKIVVHIAARMKEVDWIPYLTTRLVDDAASHLRLYRQACAKTKQKQKEILEAKQKFANEISKPQSLQSFKTTTEQNMAAEFKQSHLRNLSGSNIQYSHSRNNSNSGIVISSSKSSNSSDSSKVRSQNGDCDTSMLDLESVFFDLELAMEKHLLCRDLICMDKEQEKLFLQTLVDVLLLLLLPPDDFHCLSFRLLLRDILVGGVLLPLFSLITNPDYINLCIIWLCHDFPLTPDAFLQTLRTSDSIDELQATKELVSKEISFLRSRDSGGDDDSVIKQQLSSLLYVTKVLDNRLARLQEGLDSDSLGLPTDCLLNQSAKLVTLTLDFILKNNVALSYFIDYMTTTQQQNYIFLYLNVEGWKLSVKQFTQNSDLQKLGGEKNLERGNSPSRSRSYSGISLECMKEAAMSIYNQYLAKTGAHNVLMDEHLLKNVYQRINSEPVSDNWFDEILSAIYCKLQTNEKFLPGFYKSSNYIKLLSELELLKDSILTEDNDDDSQSLDNVSLSDNTSLHSLDNVDISEQSGTSISDEKAKEISDTQKRGKFLLAAEIIDTGVVQDRGKTYGIYALYVSKIFENGFVEKWHVYRRYSDFYDLQQKIKDTYVTLGKLTFPGKKTFHNMERATLEKRMKMLNDYLQVLLQIVESENYPKLQSMLLAFLESGEYDKTTGPFAKTFDTLVNPFKASMRTVGQAVRTMPDNLMNTVDEVFDGITKVFQTKNKHFDDPMKVGSSLHQDTDDNIPLRIMLLLMDEVFDLKSRNQWLRRRIVTILRQIIRTMFGDIVNKKIVDYVAVLTCPEQVASYLDSIKQSIWPNGCRVIPTIRDEGTRLRTRIMAKTALFSSLSDELKHIIGSDTTRRGLLRVFHLFQHPVLNRRVLYVLIEGILEIFFPQHNLTDIFHKMHSK</sequence>
<evidence type="ECO:0000256" key="1">
    <source>
        <dbReference type="ARBA" id="ARBA00010883"/>
    </source>
</evidence>
<dbReference type="InterPro" id="IPR036871">
    <property type="entry name" value="PX_dom_sf"/>
</dbReference>
<evidence type="ECO:0000259" key="5">
    <source>
        <dbReference type="PROSITE" id="PS50195"/>
    </source>
</evidence>
<dbReference type="Gene3D" id="1.10.167.10">
    <property type="entry name" value="Regulator of G-protein Signalling 4, domain 2"/>
    <property type="match status" value="1"/>
</dbReference>
<dbReference type="InterPro" id="IPR003114">
    <property type="entry name" value="Phox_assoc"/>
</dbReference>
<evidence type="ECO:0000313" key="7">
    <source>
        <dbReference type="EMBL" id="KAK6622210.1"/>
    </source>
</evidence>
<dbReference type="SUPFAM" id="SSF48097">
    <property type="entry name" value="Regulator of G-protein signaling, RGS"/>
    <property type="match status" value="1"/>
</dbReference>
<reference evidence="7 8" key="1">
    <citation type="submission" date="2023-09" db="EMBL/GenBank/DDBJ databases">
        <title>Genomes of two closely related lineages of the louse Polyplax serrata with different host specificities.</title>
        <authorList>
            <person name="Martinu J."/>
            <person name="Tarabai H."/>
            <person name="Stefka J."/>
            <person name="Hypsa V."/>
        </authorList>
    </citation>
    <scope>NUCLEOTIDE SEQUENCE [LARGE SCALE GENOMIC DNA]</scope>
    <source>
        <strain evidence="7">98ZLc_SE</strain>
    </source>
</reference>
<evidence type="ECO:0000259" key="4">
    <source>
        <dbReference type="PROSITE" id="PS50132"/>
    </source>
</evidence>
<protein>
    <recommendedName>
        <fullName evidence="9">Sorting nexin 13</fullName>
    </recommendedName>
</protein>
<keyword evidence="3" id="KW-1133">Transmembrane helix</keyword>
<dbReference type="InterPro" id="IPR036305">
    <property type="entry name" value="RGS_sf"/>
</dbReference>
<dbReference type="Pfam" id="PF00615">
    <property type="entry name" value="RGS"/>
    <property type="match status" value="1"/>
</dbReference>
<keyword evidence="3" id="KW-0812">Transmembrane</keyword>
<dbReference type="Proteomes" id="UP001359485">
    <property type="component" value="Unassembled WGS sequence"/>
</dbReference>
<proteinExistence type="inferred from homology"/>
<feature type="domain" description="PX" evidence="5">
    <location>
        <begin position="678"/>
        <end position="799"/>
    </location>
</feature>
<feature type="transmembrane region" description="Helical" evidence="3">
    <location>
        <begin position="29"/>
        <end position="47"/>
    </location>
</feature>
<evidence type="ECO:0000313" key="8">
    <source>
        <dbReference type="Proteomes" id="UP001359485"/>
    </source>
</evidence>
<evidence type="ECO:0000256" key="3">
    <source>
        <dbReference type="SAM" id="Phobius"/>
    </source>
</evidence>
<dbReference type="Pfam" id="PF02194">
    <property type="entry name" value="PXA"/>
    <property type="match status" value="2"/>
</dbReference>
<feature type="domain" description="RGS" evidence="4">
    <location>
        <begin position="459"/>
        <end position="595"/>
    </location>
</feature>
<comment type="caution">
    <text evidence="7">The sequence shown here is derived from an EMBL/GenBank/DDBJ whole genome shotgun (WGS) entry which is preliminary data.</text>
</comment>
<dbReference type="InterPro" id="IPR001683">
    <property type="entry name" value="PX_dom"/>
</dbReference>
<dbReference type="PANTHER" id="PTHR22775:SF3">
    <property type="entry name" value="SORTING NEXIN-13"/>
    <property type="match status" value="1"/>
</dbReference>
<keyword evidence="8" id="KW-1185">Reference proteome</keyword>
<keyword evidence="3" id="KW-0472">Membrane</keyword>
<dbReference type="PANTHER" id="PTHR22775">
    <property type="entry name" value="SORTING NEXIN"/>
    <property type="match status" value="1"/>
</dbReference>
<dbReference type="SMART" id="SM00315">
    <property type="entry name" value="RGS"/>
    <property type="match status" value="1"/>
</dbReference>
<dbReference type="SUPFAM" id="SSF64268">
    <property type="entry name" value="PX domain"/>
    <property type="match status" value="1"/>
</dbReference>
<dbReference type="SMART" id="SM00312">
    <property type="entry name" value="PX"/>
    <property type="match status" value="1"/>
</dbReference>
<dbReference type="PROSITE" id="PS51207">
    <property type="entry name" value="PXA"/>
    <property type="match status" value="1"/>
</dbReference>
<dbReference type="Pfam" id="PF08628">
    <property type="entry name" value="Nexin_C"/>
    <property type="match status" value="1"/>
</dbReference>
<evidence type="ECO:0000259" key="6">
    <source>
        <dbReference type="PROSITE" id="PS51207"/>
    </source>
</evidence>
<gene>
    <name evidence="7" type="ORF">RUM44_002017</name>
</gene>
<dbReference type="PROSITE" id="PS50195">
    <property type="entry name" value="PX"/>
    <property type="match status" value="1"/>
</dbReference>
<evidence type="ECO:0000256" key="2">
    <source>
        <dbReference type="SAM" id="MobiDB-lite"/>
    </source>
</evidence>
<dbReference type="PROSITE" id="PS50132">
    <property type="entry name" value="RGS"/>
    <property type="match status" value="1"/>
</dbReference>